<keyword evidence="15" id="KW-0539">Nucleus</keyword>
<evidence type="ECO:0000313" key="19">
    <source>
        <dbReference type="Proteomes" id="UP000602905"/>
    </source>
</evidence>
<keyword evidence="8" id="KW-0597">Phosphoprotein</keyword>
<sequence>SKKYGAQVKAIQEVFPDWHDDDLVSLLQDTHGSVETAIERITQGQAEQWGSVPSKKSKKPQTAPARGGGRGQRGRGSSRGGAARGGRGHRQTSSSSRPVNGEHHQDPASTGTANADSGPSSTHAWGPSSSAAPWGTDSEHKDPESKPAAEIPKTNGTPVNGTHPPAPVPPPATVATPAQSVKPPPPTKAPAPAAPPAKTWASLLKPKPTPAPV</sequence>
<keyword evidence="18" id="KW-0396">Initiation factor</keyword>
<proteinExistence type="inferred from homology"/>
<evidence type="ECO:0000256" key="11">
    <source>
        <dbReference type="ARBA" id="ARBA00022843"/>
    </source>
</evidence>
<feature type="compositionally biased region" description="Polar residues" evidence="16">
    <location>
        <begin position="107"/>
        <end position="131"/>
    </location>
</feature>
<dbReference type="AlphaFoldDB" id="A0A8H7HIW0"/>
<keyword evidence="12" id="KW-0779">Telomere</keyword>
<dbReference type="InterPro" id="IPR051833">
    <property type="entry name" value="TC-DDR_regulator"/>
</dbReference>
<dbReference type="PROSITE" id="PS51140">
    <property type="entry name" value="CUE"/>
    <property type="match status" value="1"/>
</dbReference>
<gene>
    <name evidence="18" type="ORF">RHS03_09978</name>
</gene>
<dbReference type="InterPro" id="IPR041803">
    <property type="entry name" value="DEF1_CUE"/>
</dbReference>
<organism evidence="18 19">
    <name type="scientific">Rhizoctonia solani</name>
    <dbReference type="NCBI Taxonomy" id="456999"/>
    <lineage>
        <taxon>Eukaryota</taxon>
        <taxon>Fungi</taxon>
        <taxon>Dikarya</taxon>
        <taxon>Basidiomycota</taxon>
        <taxon>Agaricomycotina</taxon>
        <taxon>Agaricomycetes</taxon>
        <taxon>Cantharellales</taxon>
        <taxon>Ceratobasidiaceae</taxon>
        <taxon>Rhizoctonia</taxon>
    </lineage>
</organism>
<dbReference type="OrthoDB" id="5396806at2759"/>
<feature type="non-terminal residue" evidence="18">
    <location>
        <position position="213"/>
    </location>
</feature>
<protein>
    <recommendedName>
        <fullName evidence="5">RNA polymerase II degradation factor 1</fullName>
    </recommendedName>
</protein>
<evidence type="ECO:0000256" key="3">
    <source>
        <dbReference type="ARBA" id="ARBA00004574"/>
    </source>
</evidence>
<evidence type="ECO:0000256" key="15">
    <source>
        <dbReference type="ARBA" id="ARBA00023242"/>
    </source>
</evidence>
<keyword evidence="13" id="KW-0238">DNA-binding</keyword>
<dbReference type="Pfam" id="PF02845">
    <property type="entry name" value="CUE"/>
    <property type="match status" value="1"/>
</dbReference>
<evidence type="ECO:0000256" key="8">
    <source>
        <dbReference type="ARBA" id="ARBA00022553"/>
    </source>
</evidence>
<feature type="region of interest" description="Disordered" evidence="16">
    <location>
        <begin position="42"/>
        <end position="213"/>
    </location>
</feature>
<dbReference type="GO" id="GO:0005737">
    <property type="term" value="C:cytoplasm"/>
    <property type="evidence" value="ECO:0007669"/>
    <property type="project" value="UniProtKB-SubCell"/>
</dbReference>
<dbReference type="PANTHER" id="PTHR16308">
    <property type="entry name" value="UBIQUITIN ASSOCIATED PROTEIN 2-LIKE/LINGERER"/>
    <property type="match status" value="1"/>
</dbReference>
<feature type="non-terminal residue" evidence="18">
    <location>
        <position position="1"/>
    </location>
</feature>
<evidence type="ECO:0000256" key="7">
    <source>
        <dbReference type="ARBA" id="ARBA00022490"/>
    </source>
</evidence>
<dbReference type="GO" id="GO:0006281">
    <property type="term" value="P:DNA repair"/>
    <property type="evidence" value="ECO:0007669"/>
    <property type="project" value="UniProtKB-KW"/>
</dbReference>
<evidence type="ECO:0000313" key="18">
    <source>
        <dbReference type="EMBL" id="KAF8687607.1"/>
    </source>
</evidence>
<dbReference type="GO" id="GO:0003743">
    <property type="term" value="F:translation initiation factor activity"/>
    <property type="evidence" value="ECO:0007669"/>
    <property type="project" value="UniProtKB-KW"/>
</dbReference>
<comment type="similarity">
    <text evidence="4">Belongs to the DEF1 family.</text>
</comment>
<dbReference type="InterPro" id="IPR003892">
    <property type="entry name" value="CUE"/>
</dbReference>
<dbReference type="PANTHER" id="PTHR16308:SF13">
    <property type="entry name" value="PROTEIN LINGERER"/>
    <property type="match status" value="1"/>
</dbReference>
<accession>A0A8H7HIW0</accession>
<evidence type="ECO:0000256" key="14">
    <source>
        <dbReference type="ARBA" id="ARBA00023204"/>
    </source>
</evidence>
<evidence type="ECO:0000259" key="17">
    <source>
        <dbReference type="PROSITE" id="PS51140"/>
    </source>
</evidence>
<comment type="subcellular location">
    <subcellularLocation>
        <location evidence="3">Chromosome</location>
        <location evidence="3">Telomere</location>
    </subcellularLocation>
    <subcellularLocation>
        <location evidence="2">Cytoplasm</location>
    </subcellularLocation>
    <subcellularLocation>
        <location evidence="1">Nucleus</location>
    </subcellularLocation>
</comment>
<name>A0A8H7HIW0_9AGAM</name>
<dbReference type="CDD" id="cd14368">
    <property type="entry name" value="CUE_DEF1_like"/>
    <property type="match status" value="1"/>
</dbReference>
<evidence type="ECO:0000256" key="16">
    <source>
        <dbReference type="SAM" id="MobiDB-lite"/>
    </source>
</evidence>
<feature type="domain" description="CUE" evidence="17">
    <location>
        <begin position="3"/>
        <end position="46"/>
    </location>
</feature>
<evidence type="ECO:0000256" key="4">
    <source>
        <dbReference type="ARBA" id="ARBA00005491"/>
    </source>
</evidence>
<evidence type="ECO:0000256" key="12">
    <source>
        <dbReference type="ARBA" id="ARBA00022895"/>
    </source>
</evidence>
<keyword evidence="7" id="KW-0963">Cytoplasm</keyword>
<comment type="caution">
    <text evidence="18">The sequence shown here is derived from an EMBL/GenBank/DDBJ whole genome shotgun (WGS) entry which is preliminary data.</text>
</comment>
<reference evidence="18" key="1">
    <citation type="submission" date="2020-09" db="EMBL/GenBank/DDBJ databases">
        <title>Comparative genome analyses of four rice-infecting Rhizoctonia solani isolates reveal extensive enrichment of homogalacturonan modification genes.</title>
        <authorList>
            <person name="Lee D.-Y."/>
            <person name="Jeon J."/>
            <person name="Kim K.-T."/>
            <person name="Cheong K."/>
            <person name="Song H."/>
            <person name="Choi G."/>
            <person name="Ko J."/>
            <person name="Opiyo S.O."/>
            <person name="Zuo S."/>
            <person name="Madhav S."/>
            <person name="Lee Y.-H."/>
            <person name="Wang G.-L."/>
        </authorList>
    </citation>
    <scope>NUCLEOTIDE SEQUENCE</scope>
    <source>
        <strain evidence="18">AG1-IA WGL</strain>
    </source>
</reference>
<dbReference type="EMBL" id="JACYCD010000705">
    <property type="protein sequence ID" value="KAF8687607.1"/>
    <property type="molecule type" value="Genomic_DNA"/>
</dbReference>
<keyword evidence="9" id="KW-0227">DNA damage</keyword>
<evidence type="ECO:0000256" key="9">
    <source>
        <dbReference type="ARBA" id="ARBA00022763"/>
    </source>
</evidence>
<keyword evidence="11" id="KW-0832">Ubl conjugation</keyword>
<dbReference type="GO" id="GO:0000781">
    <property type="term" value="C:chromosome, telomeric region"/>
    <property type="evidence" value="ECO:0007669"/>
    <property type="project" value="UniProtKB-SubCell"/>
</dbReference>
<keyword evidence="14" id="KW-0234">DNA repair</keyword>
<dbReference type="GO" id="GO:0005634">
    <property type="term" value="C:nucleus"/>
    <property type="evidence" value="ECO:0007669"/>
    <property type="project" value="UniProtKB-SubCell"/>
</dbReference>
<feature type="compositionally biased region" description="Basic and acidic residues" evidence="16">
    <location>
        <begin position="137"/>
        <end position="147"/>
    </location>
</feature>
<dbReference type="Proteomes" id="UP000602905">
    <property type="component" value="Unassembled WGS sequence"/>
</dbReference>
<evidence type="ECO:0000256" key="1">
    <source>
        <dbReference type="ARBA" id="ARBA00004123"/>
    </source>
</evidence>
<dbReference type="GO" id="GO:0043130">
    <property type="term" value="F:ubiquitin binding"/>
    <property type="evidence" value="ECO:0007669"/>
    <property type="project" value="InterPro"/>
</dbReference>
<evidence type="ECO:0000256" key="10">
    <source>
        <dbReference type="ARBA" id="ARBA00022786"/>
    </source>
</evidence>
<keyword evidence="18" id="KW-0648">Protein biosynthesis</keyword>
<feature type="compositionally biased region" description="Pro residues" evidence="16">
    <location>
        <begin position="182"/>
        <end position="195"/>
    </location>
</feature>
<keyword evidence="6" id="KW-0158">Chromosome</keyword>
<evidence type="ECO:0000256" key="13">
    <source>
        <dbReference type="ARBA" id="ARBA00023125"/>
    </source>
</evidence>
<evidence type="ECO:0000256" key="5">
    <source>
        <dbReference type="ARBA" id="ARBA00020536"/>
    </source>
</evidence>
<evidence type="ECO:0000256" key="2">
    <source>
        <dbReference type="ARBA" id="ARBA00004496"/>
    </source>
</evidence>
<keyword evidence="10" id="KW-0833">Ubl conjugation pathway</keyword>
<evidence type="ECO:0000256" key="6">
    <source>
        <dbReference type="ARBA" id="ARBA00022454"/>
    </source>
</evidence>
<dbReference type="GO" id="GO:0003677">
    <property type="term" value="F:DNA binding"/>
    <property type="evidence" value="ECO:0007669"/>
    <property type="project" value="UniProtKB-KW"/>
</dbReference>